<dbReference type="PANTHER" id="PTHR28094">
    <property type="entry name" value="MEIOTICALLY UP-REGULATED GENE 113 PROTEIN"/>
    <property type="match status" value="1"/>
</dbReference>
<dbReference type="eggNOG" id="ENOG502S4T1">
    <property type="taxonomic scope" value="Eukaryota"/>
</dbReference>
<dbReference type="FunCoup" id="I2H031">
    <property type="interactions" value="20"/>
</dbReference>
<evidence type="ECO:0008006" key="4">
    <source>
        <dbReference type="Google" id="ProtNLM"/>
    </source>
</evidence>
<dbReference type="RefSeq" id="XP_004179252.1">
    <property type="nucleotide sequence ID" value="XM_004179204.1"/>
</dbReference>
<protein>
    <recommendedName>
        <fullName evidence="4">DUF1766-domain-containing protein</fullName>
    </recommendedName>
</protein>
<feature type="compositionally biased region" description="Low complexity" evidence="1">
    <location>
        <begin position="18"/>
        <end position="28"/>
    </location>
</feature>
<feature type="region of interest" description="Disordered" evidence="1">
    <location>
        <begin position="1"/>
        <end position="31"/>
    </location>
</feature>
<dbReference type="KEGG" id="tbl:TBLA_0B09180"/>
<keyword evidence="3" id="KW-1185">Reference proteome</keyword>
<evidence type="ECO:0000313" key="3">
    <source>
        <dbReference type="Proteomes" id="UP000002866"/>
    </source>
</evidence>
<name>I2H031_HENB6</name>
<dbReference type="EMBL" id="HE806317">
    <property type="protein sequence ID" value="CCH59733.1"/>
    <property type="molecule type" value="Genomic_DNA"/>
</dbReference>
<accession>I2H031</accession>
<dbReference type="OrthoDB" id="4074785at2759"/>
<dbReference type="GeneID" id="14494143"/>
<sequence>MTKTKVKDGAKYCHLHNPSTSPTKSKPSPGKPINPVGYIYVYTYEELYNSRISSKTQPTWLGVQTLENHSQTTQVPDAQILVKLGVTTQTKVETRLHQWERQCGKPIVNLTPTKVQELLDCYTTTTSNSTTKQSKQKSNSLTQMLRRLTLNPSTRNPGKPNRISTGKNLPAELQKRPASLKKLRNFSTTGGGFFTDGTGPAGPVQEVERKLHNELWSLYGRGVVRGCGCGCEHTEWFFVPVAELPRVLVLADSVTGRA</sequence>
<dbReference type="AlphaFoldDB" id="I2H031"/>
<dbReference type="InterPro" id="IPR053006">
    <property type="entry name" value="Meiosis_regulatory"/>
</dbReference>
<dbReference type="OMA" id="YNIHVEW"/>
<reference evidence="2 3" key="1">
    <citation type="journal article" date="2011" name="Proc. Natl. Acad. Sci. U.S.A.">
        <title>Evolutionary erosion of yeast sex chromosomes by mating-type switching accidents.</title>
        <authorList>
            <person name="Gordon J.L."/>
            <person name="Armisen D."/>
            <person name="Proux-Wera E."/>
            <person name="Oheigeartaigh S.S."/>
            <person name="Byrne K.P."/>
            <person name="Wolfe K.H."/>
        </authorList>
    </citation>
    <scope>NUCLEOTIDE SEQUENCE [LARGE SCALE GENOMIC DNA]</scope>
    <source>
        <strain evidence="3">ATCC 34711 / CBS 6284 / DSM 70876 / NBRC 10599 / NRRL Y-10934 / UCD 77-7</strain>
    </source>
</reference>
<dbReference type="HOGENOM" id="CLU_069853_0_0_1"/>
<dbReference type="InParanoid" id="I2H031"/>
<dbReference type="Proteomes" id="UP000002866">
    <property type="component" value="Chromosome 2"/>
</dbReference>
<feature type="compositionally biased region" description="Basic and acidic residues" evidence="1">
    <location>
        <begin position="1"/>
        <end position="11"/>
    </location>
</feature>
<organism evidence="2 3">
    <name type="scientific">Henningerozyma blattae (strain ATCC 34711 / CBS 6284 / DSM 70876 / NBRC 10599 / NRRL Y-10934 / UCD 77-7)</name>
    <name type="common">Yeast</name>
    <name type="synonym">Tetrapisispora blattae</name>
    <dbReference type="NCBI Taxonomy" id="1071380"/>
    <lineage>
        <taxon>Eukaryota</taxon>
        <taxon>Fungi</taxon>
        <taxon>Dikarya</taxon>
        <taxon>Ascomycota</taxon>
        <taxon>Saccharomycotina</taxon>
        <taxon>Saccharomycetes</taxon>
        <taxon>Saccharomycetales</taxon>
        <taxon>Saccharomycetaceae</taxon>
        <taxon>Henningerozyma</taxon>
    </lineage>
</organism>
<gene>
    <name evidence="2" type="primary">TBLA0B09180</name>
    <name evidence="2" type="ORF">TBLA_0B09180</name>
</gene>
<dbReference type="PANTHER" id="PTHR28094:SF1">
    <property type="entry name" value="MEIOTICALLY UP-REGULATED GENE 113 PROTEIN"/>
    <property type="match status" value="1"/>
</dbReference>
<proteinExistence type="predicted"/>
<evidence type="ECO:0000256" key="1">
    <source>
        <dbReference type="SAM" id="MobiDB-lite"/>
    </source>
</evidence>
<evidence type="ECO:0000313" key="2">
    <source>
        <dbReference type="EMBL" id="CCH59733.1"/>
    </source>
</evidence>